<feature type="region of interest" description="Disordered" evidence="1">
    <location>
        <begin position="196"/>
        <end position="248"/>
    </location>
</feature>
<dbReference type="SUPFAM" id="SSF55154">
    <property type="entry name" value="CYTH-like phosphatases"/>
    <property type="match status" value="1"/>
</dbReference>
<dbReference type="AlphaFoldDB" id="A0A6J7H7I3"/>
<feature type="region of interest" description="Disordered" evidence="1">
    <location>
        <begin position="33"/>
        <end position="96"/>
    </location>
</feature>
<dbReference type="InterPro" id="IPR023577">
    <property type="entry name" value="CYTH_domain"/>
</dbReference>
<reference evidence="3" key="1">
    <citation type="submission" date="2020-05" db="EMBL/GenBank/DDBJ databases">
        <authorList>
            <person name="Chiriac C."/>
            <person name="Salcher M."/>
            <person name="Ghai R."/>
            <person name="Kavagutti S V."/>
        </authorList>
    </citation>
    <scope>NUCLEOTIDE SEQUENCE</scope>
</reference>
<dbReference type="PROSITE" id="PS51708">
    <property type="entry name" value="CHAD"/>
    <property type="match status" value="1"/>
</dbReference>
<evidence type="ECO:0000259" key="2">
    <source>
        <dbReference type="PROSITE" id="PS51708"/>
    </source>
</evidence>
<accession>A0A6J7H7I3</accession>
<dbReference type="SMART" id="SM00880">
    <property type="entry name" value="CHAD"/>
    <property type="match status" value="1"/>
</dbReference>
<organism evidence="3">
    <name type="scientific">freshwater metagenome</name>
    <dbReference type="NCBI Taxonomy" id="449393"/>
    <lineage>
        <taxon>unclassified sequences</taxon>
        <taxon>metagenomes</taxon>
        <taxon>ecological metagenomes</taxon>
    </lineage>
</organism>
<gene>
    <name evidence="3" type="ORF">UFOPK3564_01287</name>
</gene>
<dbReference type="Gene3D" id="1.40.20.10">
    <property type="entry name" value="CHAD domain"/>
    <property type="match status" value="1"/>
</dbReference>
<dbReference type="PANTHER" id="PTHR39339">
    <property type="entry name" value="SLR1444 PROTEIN"/>
    <property type="match status" value="1"/>
</dbReference>
<protein>
    <submittedName>
        <fullName evidence="3">Unannotated protein</fullName>
    </submittedName>
</protein>
<name>A0A6J7H7I3_9ZZZZ</name>
<dbReference type="InterPro" id="IPR038186">
    <property type="entry name" value="CHAD_dom_sf"/>
</dbReference>
<proteinExistence type="predicted"/>
<feature type="domain" description="CHAD" evidence="2">
    <location>
        <begin position="259"/>
        <end position="530"/>
    </location>
</feature>
<sequence>MALEIERKFLVDPDPRAWPPSVRATRAWVLRQGYVTPPGSDPEVRVRHARPVDPGAAAAGDDDAPATADAGTTDPAATGDGTRQLTTKASTAGPDDGAVTRVEVEVDVDADAFDELWGLTAGRRIEKVRVEFELPAAPDDPPVVLTVDHFRGALRGLVLAEIEFGDAGASAAFDPPAFLRAEVTADRRYRNAALAGLPAPPAEEGEGAPAPAPDPRQDADAPASTGPPDDADARARAASGLTPAAAGQGDPMAYRIAADETLGDGLRHSARDQLDGAVRALEERFVDEPAKAIHDARKRIKKTRALLRLARPAMGRKAVRRENDALRAAAATLSAARDADVLVETVDDLAERYVGRLPSATFEAVRASFSGGDGSRPTPSVDEALAGLREVRARVDDWPLGDADRDDVLAGEGKAYAAGRAQLPKAGEAPDAEELHEWRKRVKDLWYHGLLLRNAWAPVVETQAEEAHRLSEILGDDHDLFVLHERLVDGPIDDPTADVDGLLELIDRRRAELLDEAIALGRRVYAERPKAHARRLGRLVDAWQDPAAA</sequence>
<dbReference type="PANTHER" id="PTHR39339:SF1">
    <property type="entry name" value="CHAD DOMAIN-CONTAINING PROTEIN"/>
    <property type="match status" value="1"/>
</dbReference>
<evidence type="ECO:0000313" key="3">
    <source>
        <dbReference type="EMBL" id="CAB4911669.1"/>
    </source>
</evidence>
<evidence type="ECO:0000256" key="1">
    <source>
        <dbReference type="SAM" id="MobiDB-lite"/>
    </source>
</evidence>
<dbReference type="EMBL" id="CAFBMK010000060">
    <property type="protein sequence ID" value="CAB4911669.1"/>
    <property type="molecule type" value="Genomic_DNA"/>
</dbReference>
<dbReference type="Pfam" id="PF05235">
    <property type="entry name" value="CHAD"/>
    <property type="match status" value="1"/>
</dbReference>
<dbReference type="Gene3D" id="2.40.320.10">
    <property type="entry name" value="Hypothetical Protein Pfu-838710-001"/>
    <property type="match status" value="1"/>
</dbReference>
<dbReference type="InterPro" id="IPR007899">
    <property type="entry name" value="CHAD_dom"/>
</dbReference>
<dbReference type="InterPro" id="IPR033469">
    <property type="entry name" value="CYTH-like_dom_sf"/>
</dbReference>
<feature type="compositionally biased region" description="Low complexity" evidence="1">
    <location>
        <begin position="53"/>
        <end position="82"/>
    </location>
</feature>
<dbReference type="SMART" id="SM01118">
    <property type="entry name" value="CYTH"/>
    <property type="match status" value="1"/>
</dbReference>